<comment type="caution">
    <text evidence="2">The sequence shown here is derived from an EMBL/GenBank/DDBJ whole genome shotgun (WGS) entry which is preliminary data.</text>
</comment>
<name>A0A7Y0Q6M7_9GAMM</name>
<proteinExistence type="predicted"/>
<keyword evidence="3" id="KW-1185">Reference proteome</keyword>
<reference evidence="2 3" key="1">
    <citation type="submission" date="2020-04" db="EMBL/GenBank/DDBJ databases">
        <title>Thalassotalea sp. M1531, isolated from the surface of marine red alga.</title>
        <authorList>
            <person name="Pang L."/>
            <person name="Lu D.-C."/>
        </authorList>
    </citation>
    <scope>NUCLEOTIDE SEQUENCE [LARGE SCALE GENOMIC DNA]</scope>
    <source>
        <strain evidence="2 3">M1531</strain>
    </source>
</reference>
<sequence length="223" mass="26042">MSPRDNQFDDWLDKKLSNEQSEQFENDVNNEQSMKEQIATAKYVEYLVDQEHTRKVPDWDRSAGIEFEDKRWWQWQGLPVLSMGFSCFAMVLVLFNVQLAVNDDGVLLIFGQQNSSQQQVAKLVDEKLNAYQQQQQLALANFTADLSAKQQESNLQLAGYILDTSRQERKEDISDFIQFVNAQRQDDVVEQRIRYQRLEDAIQYQGQFINNTSIQPASWVSEE</sequence>
<keyword evidence="1" id="KW-1133">Transmembrane helix</keyword>
<organism evidence="2 3">
    <name type="scientific">Thalassotalea algicola</name>
    <dbReference type="NCBI Taxonomy" id="2716224"/>
    <lineage>
        <taxon>Bacteria</taxon>
        <taxon>Pseudomonadati</taxon>
        <taxon>Pseudomonadota</taxon>
        <taxon>Gammaproteobacteria</taxon>
        <taxon>Alteromonadales</taxon>
        <taxon>Colwelliaceae</taxon>
        <taxon>Thalassotalea</taxon>
    </lineage>
</organism>
<dbReference type="Proteomes" id="UP000568664">
    <property type="component" value="Unassembled WGS sequence"/>
</dbReference>
<feature type="transmembrane region" description="Helical" evidence="1">
    <location>
        <begin position="80"/>
        <end position="101"/>
    </location>
</feature>
<dbReference type="AlphaFoldDB" id="A0A7Y0Q6M7"/>
<protein>
    <submittedName>
        <fullName evidence="2">Uncharacterized protein</fullName>
    </submittedName>
</protein>
<gene>
    <name evidence="2" type="ORF">HII17_05460</name>
</gene>
<evidence type="ECO:0000256" key="1">
    <source>
        <dbReference type="SAM" id="Phobius"/>
    </source>
</evidence>
<keyword evidence="1" id="KW-0812">Transmembrane</keyword>
<dbReference type="RefSeq" id="WP_169074356.1">
    <property type="nucleotide sequence ID" value="NZ_JABBXH010000002.1"/>
</dbReference>
<evidence type="ECO:0000313" key="3">
    <source>
        <dbReference type="Proteomes" id="UP000568664"/>
    </source>
</evidence>
<dbReference type="EMBL" id="JABBXH010000002">
    <property type="protein sequence ID" value="NMP31007.1"/>
    <property type="molecule type" value="Genomic_DNA"/>
</dbReference>
<keyword evidence="1" id="KW-0472">Membrane</keyword>
<accession>A0A7Y0Q6M7</accession>
<evidence type="ECO:0000313" key="2">
    <source>
        <dbReference type="EMBL" id="NMP31007.1"/>
    </source>
</evidence>